<keyword evidence="1" id="KW-1003">Cell membrane</keyword>
<evidence type="ECO:0000256" key="1">
    <source>
        <dbReference type="HAMAP-Rule" id="MF_02062"/>
    </source>
</evidence>
<dbReference type="AlphaFoldDB" id="A0A1V4SUL2"/>
<dbReference type="GO" id="GO:0015813">
    <property type="term" value="P:L-glutamate transmembrane transport"/>
    <property type="evidence" value="ECO:0007669"/>
    <property type="project" value="UniProtKB-UniRule"/>
</dbReference>
<feature type="transmembrane region" description="Helical" evidence="1">
    <location>
        <begin position="303"/>
        <end position="326"/>
    </location>
</feature>
<feature type="transmembrane region" description="Helical" evidence="1">
    <location>
        <begin position="36"/>
        <end position="53"/>
    </location>
</feature>
<evidence type="ECO:0000313" key="4">
    <source>
        <dbReference type="Proteomes" id="UP000191448"/>
    </source>
</evidence>
<dbReference type="OrthoDB" id="4921038at2"/>
<reference evidence="3 4" key="1">
    <citation type="submission" date="2016-02" db="EMBL/GenBank/DDBJ databases">
        <title>Genome sequence of Clostridium thermobutyricum DSM 4928.</title>
        <authorList>
            <person name="Poehlein A."/>
            <person name="Daniel R."/>
        </authorList>
    </citation>
    <scope>NUCLEOTIDE SEQUENCE [LARGE SCALE GENOMIC DNA]</scope>
    <source>
        <strain evidence="3 4">DSM 4928</strain>
    </source>
</reference>
<name>A0A1V4SUL2_9CLOT</name>
<dbReference type="Proteomes" id="UP000191448">
    <property type="component" value="Unassembled WGS sequence"/>
</dbReference>
<dbReference type="GO" id="GO:0005886">
    <property type="term" value="C:plasma membrane"/>
    <property type="evidence" value="ECO:0007669"/>
    <property type="project" value="UniProtKB-SubCell"/>
</dbReference>
<comment type="function">
    <text evidence="1">Catalyzes the sodium-dependent transport of glutamate.</text>
</comment>
<keyword evidence="1" id="KW-0406">Ion transport</keyword>
<proteinExistence type="inferred from homology"/>
<organism evidence="3 4">
    <name type="scientific">Clostridium thermobutyricum DSM 4928</name>
    <dbReference type="NCBI Taxonomy" id="1121339"/>
    <lineage>
        <taxon>Bacteria</taxon>
        <taxon>Bacillati</taxon>
        <taxon>Bacillota</taxon>
        <taxon>Clostridia</taxon>
        <taxon>Eubacteriales</taxon>
        <taxon>Clostridiaceae</taxon>
        <taxon>Clostridium</taxon>
    </lineage>
</organism>
<dbReference type="RefSeq" id="WP_080022970.1">
    <property type="nucleotide sequence ID" value="NZ_LTAY01000044.1"/>
</dbReference>
<comment type="similarity">
    <text evidence="1">Belongs to the glutamate:Na(+) symporter (ESS) (TC 2.A.27) family.</text>
</comment>
<keyword evidence="1" id="KW-0813">Transport</keyword>
<keyword evidence="1" id="KW-0769">Symport</keyword>
<dbReference type="NCBIfam" id="TIGR00210">
    <property type="entry name" value="gltS"/>
    <property type="match status" value="1"/>
</dbReference>
<feature type="transmembrane region" description="Helical" evidence="1">
    <location>
        <begin position="160"/>
        <end position="184"/>
    </location>
</feature>
<feature type="transmembrane region" description="Helical" evidence="1">
    <location>
        <begin position="246"/>
        <end position="263"/>
    </location>
</feature>
<feature type="transmembrane region" description="Helical" evidence="1">
    <location>
        <begin position="221"/>
        <end position="240"/>
    </location>
</feature>
<feature type="transmembrane region" description="Helical" evidence="1">
    <location>
        <begin position="275"/>
        <end position="297"/>
    </location>
</feature>
<dbReference type="PANTHER" id="PTHR36178">
    <property type="entry name" value="SLR0625 PROTEIN"/>
    <property type="match status" value="1"/>
</dbReference>
<dbReference type="PANTHER" id="PTHR36178:SF1">
    <property type="entry name" value="SODIUM_GLUTAMATE SYMPORTER"/>
    <property type="match status" value="1"/>
</dbReference>
<keyword evidence="1" id="KW-0812">Transmembrane</keyword>
<keyword evidence="1" id="KW-0915">Sodium</keyword>
<comment type="subcellular location">
    <subcellularLocation>
        <location evidence="1">Cell membrane</location>
        <topology evidence="1">Multi-pass membrane protein</topology>
    </subcellularLocation>
</comment>
<dbReference type="InterPro" id="IPR004445">
    <property type="entry name" value="GltS"/>
</dbReference>
<keyword evidence="1" id="KW-0472">Membrane</keyword>
<feature type="transmembrane region" description="Helical" evidence="1">
    <location>
        <begin position="6"/>
        <end position="24"/>
    </location>
</feature>
<feature type="transmembrane region" description="Helical" evidence="1">
    <location>
        <begin position="65"/>
        <end position="83"/>
    </location>
</feature>
<accession>A0A1V4SUL2</accession>
<keyword evidence="1" id="KW-1133">Transmembrane helix</keyword>
<protein>
    <recommendedName>
        <fullName evidence="1 2">Sodium/glutamate symporter</fullName>
    </recommendedName>
</protein>
<dbReference type="HAMAP" id="MF_02062">
    <property type="entry name" value="GltS"/>
    <property type="match status" value="1"/>
</dbReference>
<evidence type="ECO:0000313" key="3">
    <source>
        <dbReference type="EMBL" id="OPX47567.1"/>
    </source>
</evidence>
<sequence>MNFKLDIFQTMALATCMFYLGKFLRSKIKFLNKYCVPAPVIGGLIFSLAILILKLTNIATVELDTTLQSIFMTAFFTTVGYTASVKILKKGGIKVGIFLGLAVILVICQDFLGVGLAKIFGLHPLLGLSTASIPMIGGHGTAGSFGPLFEEMGVHGATSVAFAAATFGLIAGSFLGGVVAKCLIERKELKTPKHNEDKSIPLSDFHEDNEAKLCQSRLMKAVSWIFIAMGIGSCISIGIQKLGLTFPSYIGAMMAAAIIRNICDYKNVSLEEKEIEVLGNISLSFFLSMALMGLRLWELFDLALPMIIMLIAQTLLMGIFTYFLTFNIMGRDYDAAVFASGMCGFGMGATPNAVANMDALTNKYGFAHTPYIVVPIVGCLFIDFVNSAIITIFVNMIH</sequence>
<dbReference type="GO" id="GO:0015501">
    <property type="term" value="F:glutamate:sodium symporter activity"/>
    <property type="evidence" value="ECO:0007669"/>
    <property type="project" value="UniProtKB-UniRule"/>
</dbReference>
<feature type="transmembrane region" description="Helical" evidence="1">
    <location>
        <begin position="95"/>
        <end position="120"/>
    </location>
</feature>
<gene>
    <name evidence="3" type="primary">gltS</name>
    <name evidence="3" type="ORF">CLTHE_17840</name>
</gene>
<dbReference type="Pfam" id="PF03616">
    <property type="entry name" value="Glt_symporter"/>
    <property type="match status" value="1"/>
</dbReference>
<feature type="transmembrane region" description="Helical" evidence="1">
    <location>
        <begin position="371"/>
        <end position="394"/>
    </location>
</feature>
<dbReference type="EMBL" id="LTAY01000044">
    <property type="protein sequence ID" value="OPX47567.1"/>
    <property type="molecule type" value="Genomic_DNA"/>
</dbReference>
<keyword evidence="1" id="KW-0739">Sodium transport</keyword>
<feature type="transmembrane region" description="Helical" evidence="1">
    <location>
        <begin position="333"/>
        <end position="351"/>
    </location>
</feature>
<comment type="caution">
    <text evidence="3">The sequence shown here is derived from an EMBL/GenBank/DDBJ whole genome shotgun (WGS) entry which is preliminary data.</text>
</comment>
<keyword evidence="1" id="KW-0029">Amino-acid transport</keyword>
<evidence type="ECO:0000256" key="2">
    <source>
        <dbReference type="NCBIfam" id="TIGR00210"/>
    </source>
</evidence>